<sequence length="484" mass="53494">MSACGTHSVMRSRSIDLVTESWNSLRELLSDDGISEQDLECACRDAVTTACDSLESSDVTAYATLHDIGKVFVAIDLCAVNAHLARVLADKYAAAALIRVKRDATRLLTHTVQVLDRVGPETQTLESMLAGLMHLQLSSLPKLKAETPLLAALEDTEAIESRASEGGVNADLLASLRSDSVHQLMKNTQRLARDIAECFAIPAHAAYAKVFDRNLHNLWSALVGPRVYGSATDSIKWRVCLGIIIGDDDSVKDIVALFMYFTYLKEILINRKGRAARIKGHHPGSIMSDDDAPDMIDDSHLNGDEFPDKVKQCAASLMAQRDTWLTAMDAHDSSLHKDSDHLIGFCSYGFSRYMTENRKQEFQDVIGVAETKDPITRDQFDAGSAQFNRLVVTLVQLVYAQVACSTTPEKQHLLDQVNHLVRVLQERHTTSTDDLMDLTSWKLLAGSYAASDVPRCLDQVKFSRANRTRRCSSSRFSPSTGKKC</sequence>
<proteinExistence type="predicted"/>
<organism evidence="1 2">
    <name type="scientific">Tribonema minus</name>
    <dbReference type="NCBI Taxonomy" id="303371"/>
    <lineage>
        <taxon>Eukaryota</taxon>
        <taxon>Sar</taxon>
        <taxon>Stramenopiles</taxon>
        <taxon>Ochrophyta</taxon>
        <taxon>PX clade</taxon>
        <taxon>Xanthophyceae</taxon>
        <taxon>Tribonematales</taxon>
        <taxon>Tribonemataceae</taxon>
        <taxon>Tribonema</taxon>
    </lineage>
</organism>
<name>A0A835ZCS9_9STRA</name>
<dbReference type="Proteomes" id="UP000664859">
    <property type="component" value="Unassembled WGS sequence"/>
</dbReference>
<protein>
    <submittedName>
        <fullName evidence="1">Uncharacterized protein</fullName>
    </submittedName>
</protein>
<dbReference type="AlphaFoldDB" id="A0A835ZCS9"/>
<evidence type="ECO:0000313" key="1">
    <source>
        <dbReference type="EMBL" id="KAG5188960.1"/>
    </source>
</evidence>
<reference evidence="1" key="1">
    <citation type="submission" date="2021-02" db="EMBL/GenBank/DDBJ databases">
        <title>First Annotated Genome of the Yellow-green Alga Tribonema minus.</title>
        <authorList>
            <person name="Mahan K.M."/>
        </authorList>
    </citation>
    <scope>NUCLEOTIDE SEQUENCE</scope>
    <source>
        <strain evidence="1">UTEX B ZZ1240</strain>
    </source>
</reference>
<gene>
    <name evidence="1" type="ORF">JKP88DRAFT_253135</name>
</gene>
<evidence type="ECO:0000313" key="2">
    <source>
        <dbReference type="Proteomes" id="UP000664859"/>
    </source>
</evidence>
<comment type="caution">
    <text evidence="1">The sequence shown here is derived from an EMBL/GenBank/DDBJ whole genome shotgun (WGS) entry which is preliminary data.</text>
</comment>
<dbReference type="EMBL" id="JAFCMP010000059">
    <property type="protein sequence ID" value="KAG5188960.1"/>
    <property type="molecule type" value="Genomic_DNA"/>
</dbReference>
<accession>A0A835ZCS9</accession>
<keyword evidence="2" id="KW-1185">Reference proteome</keyword>